<dbReference type="InterPro" id="IPR004947">
    <property type="entry name" value="DNase_II"/>
</dbReference>
<comment type="similarity">
    <text evidence="1">Belongs to the DNase II family.</text>
</comment>
<gene>
    <name evidence="3" type="ORF">V5799_007314</name>
</gene>
<dbReference type="PANTHER" id="PTHR10858">
    <property type="entry name" value="DEOXYRIBONUCLEASE II"/>
    <property type="match status" value="1"/>
</dbReference>
<dbReference type="PANTHER" id="PTHR10858:SF23">
    <property type="entry name" value="DEOXYRIBONUCLEASE II"/>
    <property type="match status" value="1"/>
</dbReference>
<evidence type="ECO:0000256" key="2">
    <source>
        <dbReference type="ARBA" id="ARBA00022801"/>
    </source>
</evidence>
<accession>A0AAQ4DTW1</accession>
<comment type="caution">
    <text evidence="3">The sequence shown here is derived from an EMBL/GenBank/DDBJ whole genome shotgun (WGS) entry which is preliminary data.</text>
</comment>
<dbReference type="Pfam" id="PF03265">
    <property type="entry name" value="DNase_II"/>
    <property type="match status" value="1"/>
</dbReference>
<dbReference type="Proteomes" id="UP001321473">
    <property type="component" value="Unassembled WGS sequence"/>
</dbReference>
<organism evidence="3 4">
    <name type="scientific">Amblyomma americanum</name>
    <name type="common">Lone star tick</name>
    <dbReference type="NCBI Taxonomy" id="6943"/>
    <lineage>
        <taxon>Eukaryota</taxon>
        <taxon>Metazoa</taxon>
        <taxon>Ecdysozoa</taxon>
        <taxon>Arthropoda</taxon>
        <taxon>Chelicerata</taxon>
        <taxon>Arachnida</taxon>
        <taxon>Acari</taxon>
        <taxon>Parasitiformes</taxon>
        <taxon>Ixodida</taxon>
        <taxon>Ixodoidea</taxon>
        <taxon>Ixodidae</taxon>
        <taxon>Amblyomminae</taxon>
        <taxon>Amblyomma</taxon>
    </lineage>
</organism>
<evidence type="ECO:0000313" key="4">
    <source>
        <dbReference type="Proteomes" id="UP001321473"/>
    </source>
</evidence>
<dbReference type="EMBL" id="JARKHS020026888">
    <property type="protein sequence ID" value="KAK8765901.1"/>
    <property type="molecule type" value="Genomic_DNA"/>
</dbReference>
<keyword evidence="4" id="KW-1185">Reference proteome</keyword>
<dbReference type="GO" id="GO:0004531">
    <property type="term" value="F:deoxyribonuclease II activity"/>
    <property type="evidence" value="ECO:0007669"/>
    <property type="project" value="InterPro"/>
</dbReference>
<proteinExistence type="inferred from homology"/>
<evidence type="ECO:0000256" key="1">
    <source>
        <dbReference type="ARBA" id="ARBA00007527"/>
    </source>
</evidence>
<reference evidence="3 4" key="1">
    <citation type="journal article" date="2023" name="Arcadia Sci">
        <title>De novo assembly of a long-read Amblyomma americanum tick genome.</title>
        <authorList>
            <person name="Chou S."/>
            <person name="Poskanzer K.E."/>
            <person name="Rollins M."/>
            <person name="Thuy-Boun P.S."/>
        </authorList>
    </citation>
    <scope>NUCLEOTIDE SEQUENCE [LARGE SCALE GENOMIC DNA]</scope>
    <source>
        <strain evidence="3">F_SG_1</strain>
        <tissue evidence="3">Salivary glands</tissue>
    </source>
</reference>
<dbReference type="GO" id="GO:0006309">
    <property type="term" value="P:apoptotic DNA fragmentation"/>
    <property type="evidence" value="ECO:0007669"/>
    <property type="project" value="TreeGrafter"/>
</dbReference>
<dbReference type="AlphaFoldDB" id="A0AAQ4DTW1"/>
<keyword evidence="2" id="KW-0378">Hydrolase</keyword>
<name>A0AAQ4DTW1_AMBAM</name>
<sequence length="244" mass="27661">MPTSTGLFIFDHESGVWIIHSVPKFPYALHKGIYVYPSNGRDNGQNVLCVTFPTSQLETIATHLRLQYPNIYDSYAPASLRKTHPALNLLLARKFIKSSPWVLTASLKDVSHNAYVSFAKHGRYRRDVYSAVVASNLESNLFASTWRNGEGGKVPAHCNETYTVSNVQAMRFQTSKKHQLDISNREDHSKWAISEKTSKAYVCVGTLNRMRSQYDRGGQTLCFKNALLHKLLLRSVKDYEKCSI</sequence>
<protein>
    <submittedName>
        <fullName evidence="3">Uncharacterized protein</fullName>
    </submittedName>
</protein>
<evidence type="ECO:0000313" key="3">
    <source>
        <dbReference type="EMBL" id="KAK8765901.1"/>
    </source>
</evidence>